<evidence type="ECO:0000256" key="3">
    <source>
        <dbReference type="ARBA" id="ARBA00022475"/>
    </source>
</evidence>
<dbReference type="PROSITE" id="PS00211">
    <property type="entry name" value="ABC_TRANSPORTER_1"/>
    <property type="match status" value="1"/>
</dbReference>
<dbReference type="InterPro" id="IPR051535">
    <property type="entry name" value="Siderophore_ABC-ATPase"/>
</dbReference>
<evidence type="ECO:0000256" key="7">
    <source>
        <dbReference type="ARBA" id="ARBA00023004"/>
    </source>
</evidence>
<dbReference type="SUPFAM" id="SSF52540">
    <property type="entry name" value="P-loop containing nucleoside triphosphate hydrolases"/>
    <property type="match status" value="1"/>
</dbReference>
<keyword evidence="4" id="KW-0410">Iron transport</keyword>
<evidence type="ECO:0000256" key="8">
    <source>
        <dbReference type="ARBA" id="ARBA00023065"/>
    </source>
</evidence>
<keyword evidence="8" id="KW-0406">Ion transport</keyword>
<dbReference type="EMBL" id="JBGGTQ010000006">
    <property type="protein sequence ID" value="MEZ0493456.1"/>
    <property type="molecule type" value="Genomic_DNA"/>
</dbReference>
<keyword evidence="7" id="KW-0408">Iron</keyword>
<proteinExistence type="predicted"/>
<accession>A0ABV4I460</accession>
<comment type="subcellular location">
    <subcellularLocation>
        <location evidence="1">Cell membrane</location>
        <topology evidence="1">Peripheral membrane protein</topology>
    </subcellularLocation>
</comment>
<dbReference type="Pfam" id="PF00005">
    <property type="entry name" value="ABC_tran"/>
    <property type="match status" value="1"/>
</dbReference>
<dbReference type="InterPro" id="IPR017871">
    <property type="entry name" value="ABC_transporter-like_CS"/>
</dbReference>
<evidence type="ECO:0000313" key="12">
    <source>
        <dbReference type="EMBL" id="MEZ0493456.1"/>
    </source>
</evidence>
<keyword evidence="13" id="KW-1185">Reference proteome</keyword>
<dbReference type="InterPro" id="IPR003439">
    <property type="entry name" value="ABC_transporter-like_ATP-bd"/>
</dbReference>
<dbReference type="SMART" id="SM00382">
    <property type="entry name" value="AAA"/>
    <property type="match status" value="1"/>
</dbReference>
<dbReference type="CDD" id="cd03214">
    <property type="entry name" value="ABC_Iron-Siderophores_B12_Hemin"/>
    <property type="match status" value="1"/>
</dbReference>
<evidence type="ECO:0000256" key="6">
    <source>
        <dbReference type="ARBA" id="ARBA00022840"/>
    </source>
</evidence>
<evidence type="ECO:0000256" key="10">
    <source>
        <dbReference type="SAM" id="MobiDB-lite"/>
    </source>
</evidence>
<keyword evidence="9" id="KW-0472">Membrane</keyword>
<dbReference type="PANTHER" id="PTHR42771">
    <property type="entry name" value="IRON(3+)-HYDROXAMATE IMPORT ATP-BINDING PROTEIN FHUC"/>
    <property type="match status" value="1"/>
</dbReference>
<evidence type="ECO:0000256" key="9">
    <source>
        <dbReference type="ARBA" id="ARBA00023136"/>
    </source>
</evidence>
<dbReference type="Gene3D" id="3.40.50.300">
    <property type="entry name" value="P-loop containing nucleotide triphosphate hydrolases"/>
    <property type="match status" value="1"/>
</dbReference>
<dbReference type="InterPro" id="IPR027417">
    <property type="entry name" value="P-loop_NTPase"/>
</dbReference>
<feature type="region of interest" description="Disordered" evidence="10">
    <location>
        <begin position="254"/>
        <end position="284"/>
    </location>
</feature>
<evidence type="ECO:0000256" key="2">
    <source>
        <dbReference type="ARBA" id="ARBA00022448"/>
    </source>
</evidence>
<keyword evidence="6 12" id="KW-0067">ATP-binding</keyword>
<feature type="domain" description="ABC transporter" evidence="11">
    <location>
        <begin position="8"/>
        <end position="244"/>
    </location>
</feature>
<keyword evidence="5" id="KW-0547">Nucleotide-binding</keyword>
<sequence>MRPVAPLLHAEGVTVGRPGRPEVLRAVDVTVPEGAFTAVVGPNGCGKSTFLLTLARILRPTAGRVLVQGRDLATFRPRELARTLALLPQQPTAPDGILVRDLVLRGRQPHRGALTPVRAADRAAVEDALRTTRTLDLADSPLARLSGGQRQRVWIAMALAQRTPAVLLDEPTSFLDVAHQVEVLDTCSALVRGGRTVVAVLHDLSLAARYADHVVVLREGAVVAAGTADDVVTERLVAEVFDLPARVLADPETGRPLVVPRDRRPPAGAPQPVPTVEDHPCPHP</sequence>
<name>A0ABV4I460_9ACTN</name>
<dbReference type="PROSITE" id="PS50893">
    <property type="entry name" value="ABC_TRANSPORTER_2"/>
    <property type="match status" value="1"/>
</dbReference>
<evidence type="ECO:0000313" key="13">
    <source>
        <dbReference type="Proteomes" id="UP001566476"/>
    </source>
</evidence>
<comment type="caution">
    <text evidence="12">The sequence shown here is derived from an EMBL/GenBank/DDBJ whole genome shotgun (WGS) entry which is preliminary data.</text>
</comment>
<organism evidence="12 13">
    <name type="scientific">Kineococcus mangrovi</name>
    <dbReference type="NCBI Taxonomy" id="1660183"/>
    <lineage>
        <taxon>Bacteria</taxon>
        <taxon>Bacillati</taxon>
        <taxon>Actinomycetota</taxon>
        <taxon>Actinomycetes</taxon>
        <taxon>Kineosporiales</taxon>
        <taxon>Kineosporiaceae</taxon>
        <taxon>Kineococcus</taxon>
    </lineage>
</organism>
<dbReference type="GO" id="GO:0005524">
    <property type="term" value="F:ATP binding"/>
    <property type="evidence" value="ECO:0007669"/>
    <property type="project" value="UniProtKB-KW"/>
</dbReference>
<reference evidence="12 13" key="1">
    <citation type="submission" date="2024-07" db="EMBL/GenBank/DDBJ databases">
        <authorList>
            <person name="Thanompreechachai J."/>
            <person name="Duangmal K."/>
        </authorList>
    </citation>
    <scope>NUCLEOTIDE SEQUENCE [LARGE SCALE GENOMIC DNA]</scope>
    <source>
        <strain evidence="12 13">TBRC 1896</strain>
    </source>
</reference>
<dbReference type="RefSeq" id="WP_370719697.1">
    <property type="nucleotide sequence ID" value="NZ_JBGGTQ010000006.1"/>
</dbReference>
<gene>
    <name evidence="12" type="ORF">AB2L28_14555</name>
</gene>
<dbReference type="Proteomes" id="UP001566476">
    <property type="component" value="Unassembled WGS sequence"/>
</dbReference>
<evidence type="ECO:0000256" key="1">
    <source>
        <dbReference type="ARBA" id="ARBA00004202"/>
    </source>
</evidence>
<evidence type="ECO:0000256" key="5">
    <source>
        <dbReference type="ARBA" id="ARBA00022741"/>
    </source>
</evidence>
<evidence type="ECO:0000256" key="4">
    <source>
        <dbReference type="ARBA" id="ARBA00022496"/>
    </source>
</evidence>
<dbReference type="InterPro" id="IPR003593">
    <property type="entry name" value="AAA+_ATPase"/>
</dbReference>
<keyword evidence="2" id="KW-0813">Transport</keyword>
<protein>
    <submittedName>
        <fullName evidence="12">ABC transporter ATP-binding protein</fullName>
    </submittedName>
</protein>
<evidence type="ECO:0000259" key="11">
    <source>
        <dbReference type="PROSITE" id="PS50893"/>
    </source>
</evidence>
<dbReference type="PANTHER" id="PTHR42771:SF2">
    <property type="entry name" value="IRON(3+)-HYDROXAMATE IMPORT ATP-BINDING PROTEIN FHUC"/>
    <property type="match status" value="1"/>
</dbReference>
<keyword evidence="3" id="KW-1003">Cell membrane</keyword>